<proteinExistence type="predicted"/>
<evidence type="ECO:0000313" key="1">
    <source>
        <dbReference type="EMBL" id="GBP71650.1"/>
    </source>
</evidence>
<reference evidence="1 2" key="1">
    <citation type="journal article" date="2019" name="Commun. Biol.">
        <title>The bagworm genome reveals a unique fibroin gene that provides high tensile strength.</title>
        <authorList>
            <person name="Kono N."/>
            <person name="Nakamura H."/>
            <person name="Ohtoshi R."/>
            <person name="Tomita M."/>
            <person name="Numata K."/>
            <person name="Arakawa K."/>
        </authorList>
    </citation>
    <scope>NUCLEOTIDE SEQUENCE [LARGE SCALE GENOMIC DNA]</scope>
</reference>
<dbReference type="Proteomes" id="UP000299102">
    <property type="component" value="Unassembled WGS sequence"/>
</dbReference>
<keyword evidence="2" id="KW-1185">Reference proteome</keyword>
<name>A0A4C1Y837_EUMVA</name>
<organism evidence="1 2">
    <name type="scientific">Eumeta variegata</name>
    <name type="common">Bagworm moth</name>
    <name type="synonym">Eumeta japonica</name>
    <dbReference type="NCBI Taxonomy" id="151549"/>
    <lineage>
        <taxon>Eukaryota</taxon>
        <taxon>Metazoa</taxon>
        <taxon>Ecdysozoa</taxon>
        <taxon>Arthropoda</taxon>
        <taxon>Hexapoda</taxon>
        <taxon>Insecta</taxon>
        <taxon>Pterygota</taxon>
        <taxon>Neoptera</taxon>
        <taxon>Endopterygota</taxon>
        <taxon>Lepidoptera</taxon>
        <taxon>Glossata</taxon>
        <taxon>Ditrysia</taxon>
        <taxon>Tineoidea</taxon>
        <taxon>Psychidae</taxon>
        <taxon>Oiketicinae</taxon>
        <taxon>Eumeta</taxon>
    </lineage>
</organism>
<accession>A0A4C1Y837</accession>
<sequence length="88" mass="10204">MEESGVDNNAGISNEHVVARQSYLRSKLQSCVGADTHFLFFTQHRIPRSPSTTTTKSWQFDYECRAVLRPVKRCVSWMMVNTTEIRQH</sequence>
<dbReference type="AlphaFoldDB" id="A0A4C1Y837"/>
<evidence type="ECO:0000313" key="2">
    <source>
        <dbReference type="Proteomes" id="UP000299102"/>
    </source>
</evidence>
<dbReference type="EMBL" id="BGZK01001116">
    <property type="protein sequence ID" value="GBP71650.1"/>
    <property type="molecule type" value="Genomic_DNA"/>
</dbReference>
<gene>
    <name evidence="1" type="ORF">EVAR_62895_1</name>
</gene>
<protein>
    <submittedName>
        <fullName evidence="1">Uncharacterized protein</fullName>
    </submittedName>
</protein>
<comment type="caution">
    <text evidence="1">The sequence shown here is derived from an EMBL/GenBank/DDBJ whole genome shotgun (WGS) entry which is preliminary data.</text>
</comment>